<keyword evidence="3" id="KW-0238">DNA-binding</keyword>
<feature type="domain" description="Zn(2)-C6 fungal-type" evidence="6">
    <location>
        <begin position="60"/>
        <end position="89"/>
    </location>
</feature>
<dbReference type="GO" id="GO:0000981">
    <property type="term" value="F:DNA-binding transcription factor activity, RNA polymerase II-specific"/>
    <property type="evidence" value="ECO:0007669"/>
    <property type="project" value="InterPro"/>
</dbReference>
<gene>
    <name evidence="7" type="ORF">PPNO1_LOCUS7188</name>
</gene>
<dbReference type="Proteomes" id="UP000838763">
    <property type="component" value="Unassembled WGS sequence"/>
</dbReference>
<evidence type="ECO:0000256" key="3">
    <source>
        <dbReference type="ARBA" id="ARBA00023125"/>
    </source>
</evidence>
<dbReference type="InterPro" id="IPR050987">
    <property type="entry name" value="AtrR-like"/>
</dbReference>
<dbReference type="PANTHER" id="PTHR46910:SF3">
    <property type="entry name" value="HALOTOLERANCE PROTEIN 9-RELATED"/>
    <property type="match status" value="1"/>
</dbReference>
<dbReference type="Gene3D" id="4.10.240.10">
    <property type="entry name" value="Zn(2)-C6 fungal-type DNA-binding domain"/>
    <property type="match status" value="1"/>
</dbReference>
<dbReference type="SMART" id="SM00066">
    <property type="entry name" value="GAL4"/>
    <property type="match status" value="1"/>
</dbReference>
<dbReference type="PRINTS" id="PR00054">
    <property type="entry name" value="FUNGALZNCYS"/>
</dbReference>
<keyword evidence="2" id="KW-0479">Metal-binding</keyword>
<name>A0A9P1H7X3_9PEZI</name>
<dbReference type="Pfam" id="PF00172">
    <property type="entry name" value="Zn_clus"/>
    <property type="match status" value="1"/>
</dbReference>
<dbReference type="AlphaFoldDB" id="A0A9P1H7X3"/>
<dbReference type="InterPro" id="IPR001138">
    <property type="entry name" value="Zn2Cys6_DnaBD"/>
</dbReference>
<dbReference type="PANTHER" id="PTHR46910">
    <property type="entry name" value="TRANSCRIPTION FACTOR PDR1"/>
    <property type="match status" value="1"/>
</dbReference>
<evidence type="ECO:0000256" key="4">
    <source>
        <dbReference type="ARBA" id="ARBA00023242"/>
    </source>
</evidence>
<evidence type="ECO:0000313" key="7">
    <source>
        <dbReference type="EMBL" id="CAI4217581.1"/>
    </source>
</evidence>
<feature type="compositionally biased region" description="Polar residues" evidence="5">
    <location>
        <begin position="191"/>
        <end position="201"/>
    </location>
</feature>
<organism evidence="7 8">
    <name type="scientific">Parascedosporium putredinis</name>
    <dbReference type="NCBI Taxonomy" id="1442378"/>
    <lineage>
        <taxon>Eukaryota</taxon>
        <taxon>Fungi</taxon>
        <taxon>Dikarya</taxon>
        <taxon>Ascomycota</taxon>
        <taxon>Pezizomycotina</taxon>
        <taxon>Sordariomycetes</taxon>
        <taxon>Hypocreomycetidae</taxon>
        <taxon>Microascales</taxon>
        <taxon>Microascaceae</taxon>
        <taxon>Parascedosporium</taxon>
    </lineage>
</organism>
<dbReference type="CDD" id="cd00067">
    <property type="entry name" value="GAL4"/>
    <property type="match status" value="1"/>
</dbReference>
<dbReference type="InterPro" id="IPR020448">
    <property type="entry name" value="Maltose_ferment_reg_DNA-bd"/>
</dbReference>
<dbReference type="EMBL" id="CALLCH030000016">
    <property type="protein sequence ID" value="CAI4217581.1"/>
    <property type="molecule type" value="Genomic_DNA"/>
</dbReference>
<dbReference type="PROSITE" id="PS00463">
    <property type="entry name" value="ZN2_CY6_FUNGAL_1"/>
    <property type="match status" value="1"/>
</dbReference>
<evidence type="ECO:0000256" key="5">
    <source>
        <dbReference type="SAM" id="MobiDB-lite"/>
    </source>
</evidence>
<keyword evidence="4" id="KW-0539">Nucleus</keyword>
<dbReference type="GO" id="GO:0008270">
    <property type="term" value="F:zinc ion binding"/>
    <property type="evidence" value="ECO:0007669"/>
    <property type="project" value="InterPro"/>
</dbReference>
<dbReference type="GO" id="GO:0005634">
    <property type="term" value="C:nucleus"/>
    <property type="evidence" value="ECO:0007669"/>
    <property type="project" value="UniProtKB-SubCell"/>
</dbReference>
<reference evidence="7" key="1">
    <citation type="submission" date="2022-11" db="EMBL/GenBank/DDBJ databases">
        <authorList>
            <person name="Scott C."/>
            <person name="Bruce N."/>
        </authorList>
    </citation>
    <scope>NUCLEOTIDE SEQUENCE</scope>
</reference>
<keyword evidence="8" id="KW-1185">Reference proteome</keyword>
<dbReference type="PROSITE" id="PS50048">
    <property type="entry name" value="ZN2_CY6_FUNGAL_2"/>
    <property type="match status" value="1"/>
</dbReference>
<dbReference type="SUPFAM" id="SSF57701">
    <property type="entry name" value="Zn2/Cys6 DNA-binding domain"/>
    <property type="match status" value="1"/>
</dbReference>
<evidence type="ECO:0000256" key="1">
    <source>
        <dbReference type="ARBA" id="ARBA00004123"/>
    </source>
</evidence>
<sequence>MASEDEPTGIGSNHDLITGGDGSVTSPTGSGKSGTDGEGKDGDDTLPTLPVQKRRRVTRACDECRRKKIKCDGKQPCTHCSVYSYECTYDKPSNRRRNPAPQYIEALENRLQRAESMLRKYVPNVDLSDPDLDPAVKQEFRNRELARSQAAKLKQPHSGGETDGEEGQIMSMIESIGQLDLDDKGAGTFTGRAQEQSSFAG</sequence>
<evidence type="ECO:0000256" key="2">
    <source>
        <dbReference type="ARBA" id="ARBA00022723"/>
    </source>
</evidence>
<comment type="caution">
    <text evidence="7">The sequence shown here is derived from an EMBL/GenBank/DDBJ whole genome shotgun (WGS) entry which is preliminary data.</text>
</comment>
<dbReference type="GO" id="GO:0003677">
    <property type="term" value="F:DNA binding"/>
    <property type="evidence" value="ECO:0007669"/>
    <property type="project" value="UniProtKB-KW"/>
</dbReference>
<feature type="region of interest" description="Disordered" evidence="5">
    <location>
        <begin position="148"/>
        <end position="201"/>
    </location>
</feature>
<protein>
    <recommendedName>
        <fullName evidence="6">Zn(2)-C6 fungal-type domain-containing protein</fullName>
    </recommendedName>
</protein>
<accession>A0A9P1H7X3</accession>
<evidence type="ECO:0000259" key="6">
    <source>
        <dbReference type="PROSITE" id="PS50048"/>
    </source>
</evidence>
<feature type="region of interest" description="Disordered" evidence="5">
    <location>
        <begin position="1"/>
        <end position="52"/>
    </location>
</feature>
<evidence type="ECO:0000313" key="8">
    <source>
        <dbReference type="Proteomes" id="UP000838763"/>
    </source>
</evidence>
<proteinExistence type="predicted"/>
<comment type="subcellular location">
    <subcellularLocation>
        <location evidence="1">Nucleus</location>
    </subcellularLocation>
</comment>
<dbReference type="OrthoDB" id="422427at2759"/>
<dbReference type="InterPro" id="IPR036864">
    <property type="entry name" value="Zn2-C6_fun-type_DNA-bd_sf"/>
</dbReference>